<evidence type="ECO:0000256" key="9">
    <source>
        <dbReference type="ARBA" id="ARBA00022840"/>
    </source>
</evidence>
<dbReference type="Gene3D" id="3.40.50.620">
    <property type="entry name" value="HUPs"/>
    <property type="match status" value="1"/>
</dbReference>
<keyword evidence="7" id="KW-0547">Nucleotide-binding</keyword>
<evidence type="ECO:0000256" key="8">
    <source>
        <dbReference type="ARBA" id="ARBA00022827"/>
    </source>
</evidence>
<dbReference type="EMBL" id="DS113418">
    <property type="protein sequence ID" value="EAY06641.1"/>
    <property type="molecule type" value="Genomic_DNA"/>
</dbReference>
<dbReference type="SUPFAM" id="SSF52402">
    <property type="entry name" value="Adenine nucleotide alpha hydrolases-like"/>
    <property type="match status" value="1"/>
</dbReference>
<dbReference type="FunCoup" id="A2EL13">
    <property type="interactions" value="112"/>
</dbReference>
<dbReference type="VEuPathDB" id="TrichDB:TVAGG3_0234660"/>
<dbReference type="Proteomes" id="UP000001542">
    <property type="component" value="Unassembled WGS sequence"/>
</dbReference>
<keyword evidence="3" id="KW-0285">Flavoprotein</keyword>
<dbReference type="CDD" id="cd23948">
    <property type="entry name" value="FAD_synthase"/>
    <property type="match status" value="1"/>
</dbReference>
<evidence type="ECO:0000313" key="14">
    <source>
        <dbReference type="EMBL" id="EAY06641.1"/>
    </source>
</evidence>
<evidence type="ECO:0000259" key="13">
    <source>
        <dbReference type="Pfam" id="PF01507"/>
    </source>
</evidence>
<dbReference type="InterPro" id="IPR014729">
    <property type="entry name" value="Rossmann-like_a/b/a_fold"/>
</dbReference>
<evidence type="ECO:0000256" key="4">
    <source>
        <dbReference type="ARBA" id="ARBA00022643"/>
    </source>
</evidence>
<dbReference type="VEuPathDB" id="TrichDB:TVAG_322610"/>
<evidence type="ECO:0000313" key="15">
    <source>
        <dbReference type="Proteomes" id="UP000001542"/>
    </source>
</evidence>
<dbReference type="SMR" id="A2EL13"/>
<dbReference type="FunFam" id="3.40.50.620:FF:000432">
    <property type="entry name" value="Phosphoadenosine phosphosulfate reductase family protein"/>
    <property type="match status" value="1"/>
</dbReference>
<dbReference type="InParanoid" id="A2EL13"/>
<dbReference type="PANTHER" id="PTHR23293">
    <property type="entry name" value="FAD SYNTHETASE-RELATED FMN ADENYLYLTRANSFERASE"/>
    <property type="match status" value="1"/>
</dbReference>
<comment type="pathway">
    <text evidence="1">Cofactor biosynthesis; FAD biosynthesis; FAD from FMN: step 1/1.</text>
</comment>
<dbReference type="EC" id="2.7.7.2" evidence="2"/>
<dbReference type="GO" id="GO:0006747">
    <property type="term" value="P:FAD biosynthetic process"/>
    <property type="evidence" value="ECO:0000318"/>
    <property type="project" value="GO_Central"/>
</dbReference>
<evidence type="ECO:0000256" key="3">
    <source>
        <dbReference type="ARBA" id="ARBA00022630"/>
    </source>
</evidence>
<evidence type="ECO:0000256" key="6">
    <source>
        <dbReference type="ARBA" id="ARBA00022695"/>
    </source>
</evidence>
<keyword evidence="5" id="KW-0808">Transferase</keyword>
<dbReference type="eggNOG" id="KOG2644">
    <property type="taxonomic scope" value="Eukaryota"/>
</dbReference>
<evidence type="ECO:0000256" key="10">
    <source>
        <dbReference type="ARBA" id="ARBA00031145"/>
    </source>
</evidence>
<dbReference type="AlphaFoldDB" id="A2EL13"/>
<evidence type="ECO:0000256" key="12">
    <source>
        <dbReference type="ARBA" id="ARBA00049494"/>
    </source>
</evidence>
<proteinExistence type="predicted"/>
<evidence type="ECO:0000256" key="7">
    <source>
        <dbReference type="ARBA" id="ARBA00022741"/>
    </source>
</evidence>
<reference evidence="14" key="1">
    <citation type="submission" date="2006-10" db="EMBL/GenBank/DDBJ databases">
        <authorList>
            <person name="Amadeo P."/>
            <person name="Zhao Q."/>
            <person name="Wortman J."/>
            <person name="Fraser-Liggett C."/>
            <person name="Carlton J."/>
        </authorList>
    </citation>
    <scope>NUCLEOTIDE SEQUENCE</scope>
    <source>
        <strain evidence="14">G3</strain>
    </source>
</reference>
<gene>
    <name evidence="14" type="ORF">TVAG_322610</name>
</gene>
<comment type="catalytic activity">
    <reaction evidence="12">
        <text>FMN + ATP + H(+) = FAD + diphosphate</text>
        <dbReference type="Rhea" id="RHEA:17237"/>
        <dbReference type="ChEBI" id="CHEBI:15378"/>
        <dbReference type="ChEBI" id="CHEBI:30616"/>
        <dbReference type="ChEBI" id="CHEBI:33019"/>
        <dbReference type="ChEBI" id="CHEBI:57692"/>
        <dbReference type="ChEBI" id="CHEBI:58210"/>
        <dbReference type="EC" id="2.7.7.2"/>
    </reaction>
</comment>
<dbReference type="RefSeq" id="XP_001318864.1">
    <property type="nucleotide sequence ID" value="XM_001318829.1"/>
</dbReference>
<keyword evidence="8" id="KW-0274">FAD</keyword>
<accession>A2EL13</accession>
<dbReference type="InterPro" id="IPR002500">
    <property type="entry name" value="PAPS_reduct_dom"/>
</dbReference>
<dbReference type="Pfam" id="PF01507">
    <property type="entry name" value="PAPS_reduct"/>
    <property type="match status" value="1"/>
</dbReference>
<dbReference type="GO" id="GO:0005524">
    <property type="term" value="F:ATP binding"/>
    <property type="evidence" value="ECO:0007669"/>
    <property type="project" value="UniProtKB-KW"/>
</dbReference>
<dbReference type="KEGG" id="tva:4764520"/>
<dbReference type="GO" id="GO:0003919">
    <property type="term" value="F:FMN adenylyltransferase activity"/>
    <property type="evidence" value="ECO:0000318"/>
    <property type="project" value="GO_Central"/>
</dbReference>
<keyword evidence="6" id="KW-0548">Nucleotidyltransferase</keyword>
<name>A2EL13_TRIV3</name>
<dbReference type="OrthoDB" id="270728at2759"/>
<evidence type="ECO:0000256" key="11">
    <source>
        <dbReference type="ARBA" id="ARBA00031871"/>
    </source>
</evidence>
<dbReference type="PANTHER" id="PTHR23293:SF9">
    <property type="entry name" value="FAD SYNTHASE"/>
    <property type="match status" value="1"/>
</dbReference>
<evidence type="ECO:0000256" key="1">
    <source>
        <dbReference type="ARBA" id="ARBA00004726"/>
    </source>
</evidence>
<sequence length="215" mass="24871">MSSINGLDAKILSAKSVIKEAFERYSDKLSFCYNGGKDSVVLLDLVMNVVKENNYTIKPFYLEVGDEFDEILDFINYSEKYWGFKLMRIKATNLKEGLEKLINTYQINSVFLGVRADDYPNIKMKPFEPTNNGWPEAERIMPILDWTYNDIWEYIDKFNLPFCSLYNLGYTSIGPKSKTHPNPLLKDPATGEYLHARNLRNLKSERLGRAHNNTS</sequence>
<keyword evidence="9" id="KW-0067">ATP-binding</keyword>
<keyword evidence="4" id="KW-0288">FMN</keyword>
<organism evidence="14 15">
    <name type="scientific">Trichomonas vaginalis (strain ATCC PRA-98 / G3)</name>
    <dbReference type="NCBI Taxonomy" id="412133"/>
    <lineage>
        <taxon>Eukaryota</taxon>
        <taxon>Metamonada</taxon>
        <taxon>Parabasalia</taxon>
        <taxon>Trichomonadida</taxon>
        <taxon>Trichomonadidae</taxon>
        <taxon>Trichomonas</taxon>
    </lineage>
</organism>
<reference evidence="14" key="2">
    <citation type="journal article" date="2007" name="Science">
        <title>Draft genome sequence of the sexually transmitted pathogen Trichomonas vaginalis.</title>
        <authorList>
            <person name="Carlton J.M."/>
            <person name="Hirt R.P."/>
            <person name="Silva J.C."/>
            <person name="Delcher A.L."/>
            <person name="Schatz M."/>
            <person name="Zhao Q."/>
            <person name="Wortman J.R."/>
            <person name="Bidwell S.L."/>
            <person name="Alsmark U.C.M."/>
            <person name="Besteiro S."/>
            <person name="Sicheritz-Ponten T."/>
            <person name="Noel C.J."/>
            <person name="Dacks J.B."/>
            <person name="Foster P.G."/>
            <person name="Simillion C."/>
            <person name="Van de Peer Y."/>
            <person name="Miranda-Saavedra D."/>
            <person name="Barton G.J."/>
            <person name="Westrop G.D."/>
            <person name="Mueller S."/>
            <person name="Dessi D."/>
            <person name="Fiori P.L."/>
            <person name="Ren Q."/>
            <person name="Paulsen I."/>
            <person name="Zhang H."/>
            <person name="Bastida-Corcuera F.D."/>
            <person name="Simoes-Barbosa A."/>
            <person name="Brown M.T."/>
            <person name="Hayes R.D."/>
            <person name="Mukherjee M."/>
            <person name="Okumura C.Y."/>
            <person name="Schneider R."/>
            <person name="Smith A.J."/>
            <person name="Vanacova S."/>
            <person name="Villalvazo M."/>
            <person name="Haas B.J."/>
            <person name="Pertea M."/>
            <person name="Feldblyum T.V."/>
            <person name="Utterback T.R."/>
            <person name="Shu C.L."/>
            <person name="Osoegawa K."/>
            <person name="de Jong P.J."/>
            <person name="Hrdy I."/>
            <person name="Horvathova L."/>
            <person name="Zubacova Z."/>
            <person name="Dolezal P."/>
            <person name="Malik S.B."/>
            <person name="Logsdon J.M. Jr."/>
            <person name="Henze K."/>
            <person name="Gupta A."/>
            <person name="Wang C.C."/>
            <person name="Dunne R.L."/>
            <person name="Upcroft J.A."/>
            <person name="Upcroft P."/>
            <person name="White O."/>
            <person name="Salzberg S.L."/>
            <person name="Tang P."/>
            <person name="Chiu C.-H."/>
            <person name="Lee Y.-S."/>
            <person name="Embley T.M."/>
            <person name="Coombs G.H."/>
            <person name="Mottram J.C."/>
            <person name="Tachezy J."/>
            <person name="Fraser-Liggett C.M."/>
            <person name="Johnson P.J."/>
        </authorList>
    </citation>
    <scope>NUCLEOTIDE SEQUENCE [LARGE SCALE GENOMIC DNA]</scope>
    <source>
        <strain evidence="14">G3</strain>
    </source>
</reference>
<keyword evidence="15" id="KW-1185">Reference proteome</keyword>
<evidence type="ECO:0000256" key="2">
    <source>
        <dbReference type="ARBA" id="ARBA00012393"/>
    </source>
</evidence>
<protein>
    <recommendedName>
        <fullName evidence="2">FAD synthase</fullName>
        <ecNumber evidence="2">2.7.7.2</ecNumber>
    </recommendedName>
    <alternativeName>
        <fullName evidence="10">FAD pyrophosphorylase</fullName>
    </alternativeName>
    <alternativeName>
        <fullName evidence="11">FMN adenylyltransferase</fullName>
    </alternativeName>
</protein>
<dbReference type="STRING" id="5722.A2EL13"/>
<feature type="domain" description="Phosphoadenosine phosphosulphate reductase" evidence="13">
    <location>
        <begin position="29"/>
        <end position="181"/>
    </location>
</feature>
<dbReference type="OMA" id="INPMLEW"/>
<evidence type="ECO:0000256" key="5">
    <source>
        <dbReference type="ARBA" id="ARBA00022679"/>
    </source>
</evidence>